<organism evidence="1 2">
    <name type="scientific">Ambrosia artemisiifolia</name>
    <name type="common">Common ragweed</name>
    <dbReference type="NCBI Taxonomy" id="4212"/>
    <lineage>
        <taxon>Eukaryota</taxon>
        <taxon>Viridiplantae</taxon>
        <taxon>Streptophyta</taxon>
        <taxon>Embryophyta</taxon>
        <taxon>Tracheophyta</taxon>
        <taxon>Spermatophyta</taxon>
        <taxon>Magnoliopsida</taxon>
        <taxon>eudicotyledons</taxon>
        <taxon>Gunneridae</taxon>
        <taxon>Pentapetalae</taxon>
        <taxon>asterids</taxon>
        <taxon>campanulids</taxon>
        <taxon>Asterales</taxon>
        <taxon>Asteraceae</taxon>
        <taxon>Asteroideae</taxon>
        <taxon>Heliantheae alliance</taxon>
        <taxon>Heliantheae</taxon>
        <taxon>Ambrosia</taxon>
    </lineage>
</organism>
<reference evidence="1" key="1">
    <citation type="submission" date="2022-06" db="EMBL/GenBank/DDBJ databases">
        <title>Uncovering the hologenomic basis of an extraordinary plant invasion.</title>
        <authorList>
            <person name="Bieker V.C."/>
            <person name="Martin M.D."/>
            <person name="Gilbert T."/>
            <person name="Hodgins K."/>
            <person name="Battlay P."/>
            <person name="Petersen B."/>
            <person name="Wilson J."/>
        </authorList>
    </citation>
    <scope>NUCLEOTIDE SEQUENCE</scope>
    <source>
        <strain evidence="1">AA19_3_7</strain>
        <tissue evidence="1">Leaf</tissue>
    </source>
</reference>
<accession>A0AAD5D0V9</accession>
<comment type="caution">
    <text evidence="1">The sequence shown here is derived from an EMBL/GenBank/DDBJ whole genome shotgun (WGS) entry which is preliminary data.</text>
</comment>
<evidence type="ECO:0000313" key="1">
    <source>
        <dbReference type="EMBL" id="KAI7751409.1"/>
    </source>
</evidence>
<dbReference type="AlphaFoldDB" id="A0AAD5D0V9"/>
<dbReference type="EMBL" id="JAMZMK010005917">
    <property type="protein sequence ID" value="KAI7751409.1"/>
    <property type="molecule type" value="Genomic_DNA"/>
</dbReference>
<protein>
    <submittedName>
        <fullName evidence="1">Uncharacterized protein</fullName>
    </submittedName>
</protein>
<dbReference type="Proteomes" id="UP001206925">
    <property type="component" value="Unassembled WGS sequence"/>
</dbReference>
<gene>
    <name evidence="1" type="ORF">M8C21_006341</name>
</gene>
<sequence>MAVATDRLLKRLQRLRAKAYRLLMDVSVGYEYAPLNATSSFKILCKKAMSVCIIDPLWIIVHLSAPELIRFLHEEDKEHACLDAYWLKFLPKILHELQAVLDSLGDRRNWVILDRYLWDEVNNDEEVKCLLENIKHTLADYFPVLVDEAPRINDVLEELNMVIDVLLILCCEFMDSDKEFVVFDDVSRRLLKCGFTQRQLELLSLAGRLPMKQNVDEKETMVGYGRVSSATNPVPAAEMLNSLPPGMSSEHSTQHVNFVLCCPIELGECFQKGWPVDPDSYKFLRILDIETIFISSFPREILNLVNLRYLAIKSEDGNPPTCLPFSILFKYSGQNSQSKETRFLADRTETYLLSGREQRLQSWLMDRGDC</sequence>
<proteinExistence type="predicted"/>
<evidence type="ECO:0000313" key="2">
    <source>
        <dbReference type="Proteomes" id="UP001206925"/>
    </source>
</evidence>
<keyword evidence="2" id="KW-1185">Reference proteome</keyword>
<name>A0AAD5D0V9_AMBAR</name>